<protein>
    <recommendedName>
        <fullName evidence="5">DNA-directed RNA polymerase RpoA/D/Rpb3-type domain-containing protein</fullName>
    </recommendedName>
</protein>
<evidence type="ECO:0000256" key="3">
    <source>
        <dbReference type="ARBA" id="ARBA00025804"/>
    </source>
</evidence>
<dbReference type="Gene3D" id="3.30.1360.10">
    <property type="entry name" value="RNA polymerase, RBP11-like subunit"/>
    <property type="match status" value="2"/>
</dbReference>
<keyword evidence="7" id="KW-1185">Reference proteome</keyword>
<dbReference type="InterPro" id="IPR001514">
    <property type="entry name" value="DNA-dir_RNA_pol_30-40kDasu_CS"/>
</dbReference>
<dbReference type="InterPro" id="IPR036603">
    <property type="entry name" value="RBP11-like"/>
</dbReference>
<dbReference type="SUPFAM" id="SSF55257">
    <property type="entry name" value="RBP11-like subunits of RNA polymerase"/>
    <property type="match status" value="1"/>
</dbReference>
<dbReference type="InterPro" id="IPR022842">
    <property type="entry name" value="RNAP_Rpo3/Rpb3/RPAC1"/>
</dbReference>
<reference evidence="6 7" key="1">
    <citation type="submission" date="2021-05" db="EMBL/GenBank/DDBJ databases">
        <title>Genome Assembly of Synthetic Allotetraploid Brassica napus Reveals Homoeologous Exchanges between Subgenomes.</title>
        <authorList>
            <person name="Davis J.T."/>
        </authorList>
    </citation>
    <scope>NUCLEOTIDE SEQUENCE [LARGE SCALE GENOMIC DNA]</scope>
    <source>
        <strain evidence="7">cv. Da-Ae</strain>
        <tissue evidence="6">Seedling</tissue>
    </source>
</reference>
<organism evidence="6 7">
    <name type="scientific">Brassica napus</name>
    <name type="common">Rape</name>
    <dbReference type="NCBI Taxonomy" id="3708"/>
    <lineage>
        <taxon>Eukaryota</taxon>
        <taxon>Viridiplantae</taxon>
        <taxon>Streptophyta</taxon>
        <taxon>Embryophyta</taxon>
        <taxon>Tracheophyta</taxon>
        <taxon>Spermatophyta</taxon>
        <taxon>Magnoliopsida</taxon>
        <taxon>eudicotyledons</taxon>
        <taxon>Gunneridae</taxon>
        <taxon>Pentapetalae</taxon>
        <taxon>rosids</taxon>
        <taxon>malvids</taxon>
        <taxon>Brassicales</taxon>
        <taxon>Brassicaceae</taxon>
        <taxon>Brassiceae</taxon>
        <taxon>Brassica</taxon>
    </lineage>
</organism>
<evidence type="ECO:0000256" key="1">
    <source>
        <dbReference type="ARBA" id="ARBA00022478"/>
    </source>
</evidence>
<evidence type="ECO:0000259" key="5">
    <source>
        <dbReference type="SMART" id="SM00662"/>
    </source>
</evidence>
<accession>A0ABQ7YJY1</accession>
<dbReference type="Pfam" id="PF01193">
    <property type="entry name" value="RNA_pol_L"/>
    <property type="match status" value="1"/>
</dbReference>
<keyword evidence="1" id="KW-0240">DNA-directed RNA polymerase</keyword>
<dbReference type="InterPro" id="IPR050518">
    <property type="entry name" value="Rpo3/RPB3_RNA_Pol_subunit"/>
</dbReference>
<dbReference type="Gene3D" id="2.170.120.12">
    <property type="entry name" value="DNA-directed RNA polymerase, insert domain"/>
    <property type="match status" value="1"/>
</dbReference>
<feature type="compositionally biased region" description="Basic and acidic residues" evidence="4">
    <location>
        <begin position="444"/>
        <end position="454"/>
    </location>
</feature>
<dbReference type="SUPFAM" id="SSF56553">
    <property type="entry name" value="Insert subdomain of RNA polymerase alpha subunit"/>
    <property type="match status" value="1"/>
</dbReference>
<gene>
    <name evidence="6" type="ORF">HID58_074590</name>
</gene>
<dbReference type="PROSITE" id="PS00446">
    <property type="entry name" value="RNA_POL_D_30KD"/>
    <property type="match status" value="1"/>
</dbReference>
<feature type="domain" description="DNA-directed RNA polymerase RpoA/D/Rpb3-type" evidence="5">
    <location>
        <begin position="22"/>
        <end position="299"/>
    </location>
</feature>
<dbReference type="Proteomes" id="UP000824890">
    <property type="component" value="Unassembled WGS sequence"/>
</dbReference>
<dbReference type="Pfam" id="PF01000">
    <property type="entry name" value="RNA_pol_A_bac"/>
    <property type="match status" value="1"/>
</dbReference>
<comment type="similarity">
    <text evidence="3">Belongs to the archaeal Rpo3/eukaryotic RPB3 RNA polymerase subunit family.</text>
</comment>
<evidence type="ECO:0000256" key="2">
    <source>
        <dbReference type="ARBA" id="ARBA00023163"/>
    </source>
</evidence>
<dbReference type="InterPro" id="IPR011263">
    <property type="entry name" value="DNA-dir_RNA_pol_RpoA/D/Rpb3"/>
</dbReference>
<dbReference type="SMART" id="SM00662">
    <property type="entry name" value="RPOLD"/>
    <property type="match status" value="1"/>
</dbReference>
<dbReference type="EMBL" id="JAGKQM010000017">
    <property type="protein sequence ID" value="KAH0867568.1"/>
    <property type="molecule type" value="Genomic_DNA"/>
</dbReference>
<name>A0ABQ7YJY1_BRANA</name>
<sequence>MDSGATYQRFPKVKIRELKDDYAKFELRDTDVSMANALRRVMISEVPTVAIDLVEIEVNSSVLNDEFIAHRLGLIPLTSERAMSMRFSRDCDACDGDGQCEFCSVEFRLSAKCVTDQTLDVTSKDLYSADPTVTPVDFGDSSGADSSEQRGIIIVKLRRGQELKLRAIARKGIGKDHAKWSPAATVTFMYEPDIIINEDMMDTLTDDEKIDLIESSPTKVFDFDAVTRQVVVVDPEAYTYDEEVIKKAEAMGKQGLIEIRPKDDSFIFTVESTGAVKASQLVLNAIDLLKQKLDAVRLSDDTVEADDQFGELELKLRAIARKGIWKDHAKWSPAATVTFMYEPDIIINEDMMDTLTDDEKIDLIESSPTKVFDFDAVTRQVVVVDPEAYTYDEEVIKKAEAMGKQGLIEIRPKDDSFMDFYSHFEGDQEELAQRSRLGWKVPSDWEERGSKSKNDTIVSQDGGASQRRISGGAVPAFPTYSWKPRKNGGVITEGDGLRIAGGGVTNHCSPRCRWQSMMEEQKSLMVEDETRRGYAGLMLLDRGDAGVATPTLTITKNVQKPITLTTPTLTITSFFTTKIRTTPPTDLLFINSLTT</sequence>
<dbReference type="InterPro" id="IPR036643">
    <property type="entry name" value="RNApol_insert_sf"/>
</dbReference>
<evidence type="ECO:0000313" key="7">
    <source>
        <dbReference type="Proteomes" id="UP000824890"/>
    </source>
</evidence>
<keyword evidence="2" id="KW-0804">Transcription</keyword>
<dbReference type="InterPro" id="IPR011262">
    <property type="entry name" value="DNA-dir_RNA_pol_insert"/>
</dbReference>
<dbReference type="CDD" id="cd07031">
    <property type="entry name" value="RNAP_II_RPB3"/>
    <property type="match status" value="1"/>
</dbReference>
<dbReference type="HAMAP" id="MF_00320">
    <property type="entry name" value="RNApol_arch_Rpo3"/>
    <property type="match status" value="1"/>
</dbReference>
<dbReference type="PANTHER" id="PTHR11800">
    <property type="entry name" value="DNA-DIRECTED RNA POLYMERASE"/>
    <property type="match status" value="1"/>
</dbReference>
<proteinExistence type="inferred from homology"/>
<feature type="region of interest" description="Disordered" evidence="4">
    <location>
        <begin position="444"/>
        <end position="470"/>
    </location>
</feature>
<evidence type="ECO:0000256" key="4">
    <source>
        <dbReference type="SAM" id="MobiDB-lite"/>
    </source>
</evidence>
<dbReference type="NCBIfam" id="NF001988">
    <property type="entry name" value="PRK00783.1"/>
    <property type="match status" value="1"/>
</dbReference>
<comment type="caution">
    <text evidence="6">The sequence shown here is derived from an EMBL/GenBank/DDBJ whole genome shotgun (WGS) entry which is preliminary data.</text>
</comment>
<evidence type="ECO:0000313" key="6">
    <source>
        <dbReference type="EMBL" id="KAH0867568.1"/>
    </source>
</evidence>
<dbReference type="PANTHER" id="PTHR11800:SF2">
    <property type="entry name" value="DNA-DIRECTED RNA POLYMERASE II SUBUNIT RPB3"/>
    <property type="match status" value="1"/>
</dbReference>